<feature type="transmembrane region" description="Helical" evidence="1">
    <location>
        <begin position="239"/>
        <end position="261"/>
    </location>
</feature>
<evidence type="ECO:0000313" key="2">
    <source>
        <dbReference type="EMBL" id="GEB44980.1"/>
    </source>
</evidence>
<sequence>MRIRTTSTQRTYRYVRVALIGATVFLAVGVGLELASGEGLLSVSAAYYTPAGPVLTGALSAVALALLALSGRSLEQGLLDIAAVLALAIAFVPTAVSSSACLDGTQCVPPEVRPTVANNAVAVASVILLGVIVAGILARVQGTASRGVALTIGIIVALVAGGAAWAVLAPEAFLRWAHEVAAVAFFVLIAAVASIAAWWPRRSGRRRRGVRLAYAAVAVGIVLTLVLLVLGVVSGLERTGFPVVLVGESVALALFAVFWLVQTVELWNDVDPPLRE</sequence>
<dbReference type="EMBL" id="BJML01000002">
    <property type="protein sequence ID" value="GEB44980.1"/>
    <property type="molecule type" value="Genomic_DNA"/>
</dbReference>
<keyword evidence="1" id="KW-0472">Membrane</keyword>
<name>A0A4Y3QLE6_MICTE</name>
<dbReference type="OrthoDB" id="5141757at2"/>
<feature type="transmembrane region" description="Helical" evidence="1">
    <location>
        <begin position="81"/>
        <end position="100"/>
    </location>
</feature>
<feature type="transmembrane region" description="Helical" evidence="1">
    <location>
        <begin position="47"/>
        <end position="69"/>
    </location>
</feature>
<feature type="transmembrane region" description="Helical" evidence="1">
    <location>
        <begin position="180"/>
        <end position="200"/>
    </location>
</feature>
<dbReference type="RefSeq" id="WP_141375954.1">
    <property type="nucleotide sequence ID" value="NZ_BJML01000002.1"/>
</dbReference>
<comment type="caution">
    <text evidence="2">The sequence shown here is derived from an EMBL/GenBank/DDBJ whole genome shotgun (WGS) entry which is preliminary data.</text>
</comment>
<dbReference type="AlphaFoldDB" id="A0A4Y3QLE6"/>
<dbReference type="Proteomes" id="UP000319525">
    <property type="component" value="Unassembled WGS sequence"/>
</dbReference>
<dbReference type="GeneID" id="57143622"/>
<feature type="transmembrane region" description="Helical" evidence="1">
    <location>
        <begin position="120"/>
        <end position="140"/>
    </location>
</feature>
<gene>
    <name evidence="2" type="ORF">MTE01_09250</name>
</gene>
<feature type="transmembrane region" description="Helical" evidence="1">
    <location>
        <begin position="147"/>
        <end position="168"/>
    </location>
</feature>
<accession>A0A4Y3QLE6</accession>
<proteinExistence type="predicted"/>
<protein>
    <recommendedName>
        <fullName evidence="4">DUF998 domain-containing protein</fullName>
    </recommendedName>
</protein>
<evidence type="ECO:0000256" key="1">
    <source>
        <dbReference type="SAM" id="Phobius"/>
    </source>
</evidence>
<feature type="transmembrane region" description="Helical" evidence="1">
    <location>
        <begin position="212"/>
        <end position="233"/>
    </location>
</feature>
<evidence type="ECO:0008006" key="4">
    <source>
        <dbReference type="Google" id="ProtNLM"/>
    </source>
</evidence>
<keyword evidence="1" id="KW-1133">Transmembrane helix</keyword>
<evidence type="ECO:0000313" key="3">
    <source>
        <dbReference type="Proteomes" id="UP000319525"/>
    </source>
</evidence>
<reference evidence="2 3" key="1">
    <citation type="submission" date="2019-06" db="EMBL/GenBank/DDBJ databases">
        <title>Whole genome shotgun sequence of Microbacterium testaceum NBRC 12675.</title>
        <authorList>
            <person name="Hosoyama A."/>
            <person name="Uohara A."/>
            <person name="Ohji S."/>
            <person name="Ichikawa N."/>
        </authorList>
    </citation>
    <scope>NUCLEOTIDE SEQUENCE [LARGE SCALE GENOMIC DNA]</scope>
    <source>
        <strain evidence="2 3">NBRC 12675</strain>
    </source>
</reference>
<keyword evidence="1" id="KW-0812">Transmembrane</keyword>
<organism evidence="2 3">
    <name type="scientific">Microbacterium testaceum</name>
    <name type="common">Aureobacterium testaceum</name>
    <name type="synonym">Brevibacterium testaceum</name>
    <dbReference type="NCBI Taxonomy" id="2033"/>
    <lineage>
        <taxon>Bacteria</taxon>
        <taxon>Bacillati</taxon>
        <taxon>Actinomycetota</taxon>
        <taxon>Actinomycetes</taxon>
        <taxon>Micrococcales</taxon>
        <taxon>Microbacteriaceae</taxon>
        <taxon>Microbacterium</taxon>
    </lineage>
</organism>
<feature type="transmembrane region" description="Helical" evidence="1">
    <location>
        <begin position="12"/>
        <end position="35"/>
    </location>
</feature>